<dbReference type="SUPFAM" id="SSF52540">
    <property type="entry name" value="P-loop containing nucleoside triphosphate hydrolases"/>
    <property type="match status" value="1"/>
</dbReference>
<dbReference type="eggNOG" id="COG3629">
    <property type="taxonomic scope" value="Bacteria"/>
</dbReference>
<dbReference type="KEGG" id="dpd:Deipe_2173"/>
<dbReference type="SUPFAM" id="SSF48452">
    <property type="entry name" value="TPR-like"/>
    <property type="match status" value="2"/>
</dbReference>
<protein>
    <recommendedName>
        <fullName evidence="3">MalT-like TPR region domain-containing protein</fullName>
    </recommendedName>
</protein>
<sequence>MKATQAPLMLEGRLRLPSRRREGQALVLQGEAGIGKTHTSRNALLALSYRSVTIHANISARALARALPSASKLAAWAETALGKAARGEYVAVQALQDALAEQLVALSPFVLHIEDLHETTEAKCAFWSALARTAPRLTGVTLLGTTRGAPLAGFEVVHLAPLDEHESGLLLESEAKAPLPTEAKRWVYDWARGNPLFTLEYFRALARNGNLWSDGRRWRWREPQTDLRPLTVETIIEDVLTSVDADPDATLLLDALALLPATATVQRASALTNMSAERVEMALRILERRGILNSGVFTHPLYREVHRAHLPPDRARVFAVQVLKNPAVEAETAVHFLEFVDISREEALRVLTGAMDAASARGNDAGAAAHAWRASQWLGGVEGALFALRAAQLARRVNVVLASGYARAAYAAHPTLETLSLLTVLLAQVGQGEEAAALLEARREHSPAWYDAWIEVLVQRGDLHGAMSAWHAAAPLQDDMSALTQGLMASAYLNLGKLTEARELAQAGLARPGVHGAVRARFLNVLGGVHYFQGEYDLGEACQAEAIGLHLQEARFVEAAGLYGNRALTRSAQGRLEDAMLDLEESLRLLTLVGDGRQFAFQQQRLGALHARAGAFERAEELLLEAREVLARSDALGWLAECESELTKLYLEWGPPGGEARAARHAQRALKLARQVRVQAYLTDALFVAAWAAAARREVDEAFALVEELQALATGGPRVVVCYTTWARGLALEAAGQPQAALTALREAAQQLHAANIDVLAWRVQFEVARLSHDAELARRGVQYFEARGMHGRAAPGHRYLVDLSGNGRPMPHTSQDAGSSGRYRLLMLGTLELHQHGQSQALRGRQARSLLAHLGQACLAGRSEVPQLELVDVLYPGQHESRGVAALQQLVHRLRDMFGPGLVVSTPVGYALGADISIDAQEFLRTGNLQLWRGPFLDGPEGDVRLQARLQTALHEAAWACLTQDPASAARAGELLLATDPYDLRALRLTLMGLRATRAHRRLTRVYAEARERFQEVGERLPESWQAFMAQSRD</sequence>
<dbReference type="InterPro" id="IPR011990">
    <property type="entry name" value="TPR-like_helical_dom_sf"/>
</dbReference>
<dbReference type="InterPro" id="IPR036388">
    <property type="entry name" value="WH-like_DNA-bd_sf"/>
</dbReference>
<dbReference type="Gene3D" id="1.10.10.10">
    <property type="entry name" value="Winged helix-like DNA-binding domain superfamily/Winged helix DNA-binding domain"/>
    <property type="match status" value="1"/>
</dbReference>
<dbReference type="AlphaFoldDB" id="L0A2J6"/>
<dbReference type="eggNOG" id="COG0470">
    <property type="taxonomic scope" value="Bacteria"/>
</dbReference>
<dbReference type="PATRIC" id="fig|937777.3.peg.2174"/>
<gene>
    <name evidence="1" type="ordered locus">Deipe_2173</name>
</gene>
<organism evidence="1 2">
    <name type="scientific">Deinococcus peraridilitoris (strain DSM 19664 / LMG 22246 / CIP 109416 / KR-200)</name>
    <dbReference type="NCBI Taxonomy" id="937777"/>
    <lineage>
        <taxon>Bacteria</taxon>
        <taxon>Thermotogati</taxon>
        <taxon>Deinococcota</taxon>
        <taxon>Deinococci</taxon>
        <taxon>Deinococcales</taxon>
        <taxon>Deinococcaceae</taxon>
        <taxon>Deinococcus</taxon>
    </lineage>
</organism>
<name>L0A2J6_DEIPD</name>
<dbReference type="InterPro" id="IPR027417">
    <property type="entry name" value="P-loop_NTPase"/>
</dbReference>
<dbReference type="STRING" id="937777.Deipe_2173"/>
<evidence type="ECO:0008006" key="3">
    <source>
        <dbReference type="Google" id="ProtNLM"/>
    </source>
</evidence>
<dbReference type="RefSeq" id="WP_015235962.1">
    <property type="nucleotide sequence ID" value="NC_019793.1"/>
</dbReference>
<dbReference type="HOGENOM" id="CLU_292368_0_0_0"/>
<dbReference type="InterPro" id="IPR051677">
    <property type="entry name" value="AfsR-DnrI-RedD_regulator"/>
</dbReference>
<accession>L0A2J6</accession>
<dbReference type="eggNOG" id="COG0457">
    <property type="taxonomic scope" value="Bacteria"/>
</dbReference>
<proteinExistence type="predicted"/>
<reference evidence="2" key="1">
    <citation type="submission" date="2012-03" db="EMBL/GenBank/DDBJ databases">
        <title>Complete sequence of chromosome of Deinococcus peraridilitoris DSM 19664.</title>
        <authorList>
            <person name="Lucas S."/>
            <person name="Copeland A."/>
            <person name="Lapidus A."/>
            <person name="Glavina del Rio T."/>
            <person name="Dalin E."/>
            <person name="Tice H."/>
            <person name="Bruce D."/>
            <person name="Goodwin L."/>
            <person name="Pitluck S."/>
            <person name="Peters L."/>
            <person name="Mikhailova N."/>
            <person name="Lu M."/>
            <person name="Kyrpides N."/>
            <person name="Mavromatis K."/>
            <person name="Ivanova N."/>
            <person name="Brettin T."/>
            <person name="Detter J.C."/>
            <person name="Han C."/>
            <person name="Larimer F."/>
            <person name="Land M."/>
            <person name="Hauser L."/>
            <person name="Markowitz V."/>
            <person name="Cheng J.-F."/>
            <person name="Hugenholtz P."/>
            <person name="Woyke T."/>
            <person name="Wu D."/>
            <person name="Pukall R."/>
            <person name="Steenblock K."/>
            <person name="Brambilla E."/>
            <person name="Klenk H.-P."/>
            <person name="Eisen J.A."/>
        </authorList>
    </citation>
    <scope>NUCLEOTIDE SEQUENCE [LARGE SCALE GENOMIC DNA]</scope>
    <source>
        <strain evidence="2">DSM 19664 / LMG 22246 / CIP 109416 / KR-200</strain>
    </source>
</reference>
<dbReference type="GO" id="GO:0003677">
    <property type="term" value="F:DNA binding"/>
    <property type="evidence" value="ECO:0007669"/>
    <property type="project" value="TreeGrafter"/>
</dbReference>
<evidence type="ECO:0000313" key="1">
    <source>
        <dbReference type="EMBL" id="AFZ67659.1"/>
    </source>
</evidence>
<dbReference type="OrthoDB" id="51592at2"/>
<dbReference type="GO" id="GO:0006355">
    <property type="term" value="P:regulation of DNA-templated transcription"/>
    <property type="evidence" value="ECO:0007669"/>
    <property type="project" value="TreeGrafter"/>
</dbReference>
<evidence type="ECO:0000313" key="2">
    <source>
        <dbReference type="Proteomes" id="UP000010467"/>
    </source>
</evidence>
<keyword evidence="2" id="KW-1185">Reference proteome</keyword>
<dbReference type="Proteomes" id="UP000010467">
    <property type="component" value="Chromosome"/>
</dbReference>
<dbReference type="PANTHER" id="PTHR35807:SF1">
    <property type="entry name" value="TRANSCRIPTIONAL REGULATOR REDD"/>
    <property type="match status" value="1"/>
</dbReference>
<dbReference type="PANTHER" id="PTHR35807">
    <property type="entry name" value="TRANSCRIPTIONAL REGULATOR REDD-RELATED"/>
    <property type="match status" value="1"/>
</dbReference>
<dbReference type="eggNOG" id="COG3071">
    <property type="taxonomic scope" value="Bacteria"/>
</dbReference>
<dbReference type="EMBL" id="CP003382">
    <property type="protein sequence ID" value="AFZ67659.1"/>
    <property type="molecule type" value="Genomic_DNA"/>
</dbReference>
<dbReference type="Gene3D" id="1.25.40.10">
    <property type="entry name" value="Tetratricopeptide repeat domain"/>
    <property type="match status" value="2"/>
</dbReference>